<dbReference type="Proteomes" id="UP001562457">
    <property type="component" value="Unassembled WGS sequence"/>
</dbReference>
<comment type="caution">
    <text evidence="1">The sequence shown here is derived from an EMBL/GenBank/DDBJ whole genome shotgun (WGS) entry which is preliminary data.</text>
</comment>
<proteinExistence type="predicted"/>
<accession>A0ABQ0D6Z4</accession>
<evidence type="ECO:0000313" key="1">
    <source>
        <dbReference type="EMBL" id="GAB0174109.1"/>
    </source>
</evidence>
<keyword evidence="2" id="KW-1185">Reference proteome</keyword>
<name>A0ABQ0D6Z4_9HELI</name>
<sequence>MESSWIRFEVFDEIYEIFGPQIDTDLLVICVLLYFRDTHKHISYPYARLLI</sequence>
<reference evidence="1 2" key="1">
    <citation type="submission" date="2024-06" db="EMBL/GenBank/DDBJ databases">
        <title>Draft genome sequence of Helicobacter trogontum NHP16-4001.</title>
        <authorList>
            <person name="Rimbara E."/>
            <person name="Suzuki M."/>
        </authorList>
    </citation>
    <scope>NUCLEOTIDE SEQUENCE [LARGE SCALE GENOMIC DNA]</scope>
    <source>
        <strain evidence="1 2">NHP16-4001</strain>
    </source>
</reference>
<evidence type="ECO:0000313" key="2">
    <source>
        <dbReference type="Proteomes" id="UP001562457"/>
    </source>
</evidence>
<gene>
    <name evidence="1" type="ORF">NHP164001_21360</name>
</gene>
<organism evidence="1 2">
    <name type="scientific">Helicobacter trogontum</name>
    <dbReference type="NCBI Taxonomy" id="50960"/>
    <lineage>
        <taxon>Bacteria</taxon>
        <taxon>Pseudomonadati</taxon>
        <taxon>Campylobacterota</taxon>
        <taxon>Epsilonproteobacteria</taxon>
        <taxon>Campylobacterales</taxon>
        <taxon>Helicobacteraceae</taxon>
        <taxon>Helicobacter</taxon>
    </lineage>
</organism>
<dbReference type="RefSeq" id="WP_369608020.1">
    <property type="nucleotide sequence ID" value="NZ_BAAFHN010000153.1"/>
</dbReference>
<protein>
    <submittedName>
        <fullName evidence="1">Uncharacterized protein</fullName>
    </submittedName>
</protein>
<dbReference type="EMBL" id="BAAFHN010000153">
    <property type="protein sequence ID" value="GAB0174109.1"/>
    <property type="molecule type" value="Genomic_DNA"/>
</dbReference>